<feature type="domain" description="N-acetyltransferase" evidence="1">
    <location>
        <begin position="8"/>
        <end position="176"/>
    </location>
</feature>
<name>A0ABT8T9V6_9BACT</name>
<dbReference type="PROSITE" id="PS51186">
    <property type="entry name" value="GNAT"/>
    <property type="match status" value="1"/>
</dbReference>
<dbReference type="CDD" id="cd04301">
    <property type="entry name" value="NAT_SF"/>
    <property type="match status" value="1"/>
</dbReference>
<proteinExistence type="predicted"/>
<sequence>MKISCKKVNFSCDSELFELCESLANAAFPSNEMLFPTTFSEYKSEHELLAFYQSDLRDDIMGCCASDVDIGDEFIGFCALVLRSSFVYLAFFALCEDKRNKGYGARILKYLQKKYQKPVVLEAEKPYIGANDLALRVRRAGFYTRAGFIRTGYSIAYFDEIYDIYCTEFDDEILADYKAMYEDFARQKSANFELKKDN</sequence>
<gene>
    <name evidence="2" type="ORF">Q2362_00750</name>
</gene>
<dbReference type="Pfam" id="PF00583">
    <property type="entry name" value="Acetyltransf_1"/>
    <property type="match status" value="1"/>
</dbReference>
<dbReference type="Gene3D" id="3.40.630.30">
    <property type="match status" value="1"/>
</dbReference>
<protein>
    <submittedName>
        <fullName evidence="2">GNAT family N-acetyltransferase</fullName>
    </submittedName>
</protein>
<dbReference type="InterPro" id="IPR016181">
    <property type="entry name" value="Acyl_CoA_acyltransferase"/>
</dbReference>
<reference evidence="2 3" key="1">
    <citation type="submission" date="2023-06" db="EMBL/GenBank/DDBJ databases">
        <title>Campylobacter magnum sp. nov., isolated from cecal contents of domestic pigs (Sus scrofa domesticus).</title>
        <authorList>
            <person name="Papic B."/>
            <person name="Gruntar I."/>
        </authorList>
    </citation>
    <scope>NUCLEOTIDE SEQUENCE [LARGE SCALE GENOMIC DNA]</scope>
    <source>
        <strain evidence="3">34484-21</strain>
    </source>
</reference>
<evidence type="ECO:0000313" key="2">
    <source>
        <dbReference type="EMBL" id="MDO2408627.1"/>
    </source>
</evidence>
<evidence type="ECO:0000259" key="1">
    <source>
        <dbReference type="PROSITE" id="PS51186"/>
    </source>
</evidence>
<dbReference type="EMBL" id="JAULJQ010000001">
    <property type="protein sequence ID" value="MDO2408627.1"/>
    <property type="molecule type" value="Genomic_DNA"/>
</dbReference>
<dbReference type="RefSeq" id="WP_302243355.1">
    <property type="nucleotide sequence ID" value="NZ_JAULJQ010000001.1"/>
</dbReference>
<accession>A0ABT8T9V6</accession>
<dbReference type="Proteomes" id="UP001171111">
    <property type="component" value="Unassembled WGS sequence"/>
</dbReference>
<organism evidence="2 3">
    <name type="scientific">Campylobacter magnus</name>
    <dbReference type="NCBI Taxonomy" id="3026462"/>
    <lineage>
        <taxon>Bacteria</taxon>
        <taxon>Pseudomonadati</taxon>
        <taxon>Campylobacterota</taxon>
        <taxon>Epsilonproteobacteria</taxon>
        <taxon>Campylobacterales</taxon>
        <taxon>Campylobacteraceae</taxon>
        <taxon>Campylobacter</taxon>
    </lineage>
</organism>
<dbReference type="SUPFAM" id="SSF55729">
    <property type="entry name" value="Acyl-CoA N-acyltransferases (Nat)"/>
    <property type="match status" value="1"/>
</dbReference>
<evidence type="ECO:0000313" key="3">
    <source>
        <dbReference type="Proteomes" id="UP001171111"/>
    </source>
</evidence>
<comment type="caution">
    <text evidence="2">The sequence shown here is derived from an EMBL/GenBank/DDBJ whole genome shotgun (WGS) entry which is preliminary data.</text>
</comment>
<dbReference type="InterPro" id="IPR000182">
    <property type="entry name" value="GNAT_dom"/>
</dbReference>
<keyword evidence="3" id="KW-1185">Reference proteome</keyword>